<dbReference type="Pfam" id="PF12836">
    <property type="entry name" value="HHH_3"/>
    <property type="match status" value="1"/>
</dbReference>
<dbReference type="PANTHER" id="PTHR10724:SF10">
    <property type="entry name" value="S1 RNA-BINDING DOMAIN-CONTAINING PROTEIN 1"/>
    <property type="match status" value="1"/>
</dbReference>
<dbReference type="RefSeq" id="WP_305938033.1">
    <property type="nucleotide sequence ID" value="NZ_CP132191.1"/>
</dbReference>
<dbReference type="Gene3D" id="1.10.150.310">
    <property type="entry name" value="Tex RuvX-like domain-like"/>
    <property type="match status" value="1"/>
</dbReference>
<dbReference type="Pfam" id="PF00575">
    <property type="entry name" value="S1"/>
    <property type="match status" value="1"/>
</dbReference>
<dbReference type="Gene3D" id="1.10.3500.10">
    <property type="entry name" value="Tex N-terminal region-like"/>
    <property type="match status" value="1"/>
</dbReference>
<evidence type="ECO:0000313" key="3">
    <source>
        <dbReference type="Proteomes" id="UP001237011"/>
    </source>
</evidence>
<dbReference type="Gene3D" id="2.40.50.140">
    <property type="entry name" value="Nucleic acid-binding proteins"/>
    <property type="match status" value="1"/>
</dbReference>
<dbReference type="SUPFAM" id="SSF47781">
    <property type="entry name" value="RuvA domain 2-like"/>
    <property type="match status" value="2"/>
</dbReference>
<proteinExistence type="predicted"/>
<dbReference type="SUPFAM" id="SSF158832">
    <property type="entry name" value="Tex N-terminal region-like"/>
    <property type="match status" value="1"/>
</dbReference>
<dbReference type="InterPro" id="IPR023319">
    <property type="entry name" value="Tex-like_HTH_dom_sf"/>
</dbReference>
<organism evidence="2 3">
    <name type="scientific">Mycoplasma seminis</name>
    <dbReference type="NCBI Taxonomy" id="512749"/>
    <lineage>
        <taxon>Bacteria</taxon>
        <taxon>Bacillati</taxon>
        <taxon>Mycoplasmatota</taxon>
        <taxon>Mollicutes</taxon>
        <taxon>Mycoplasmataceae</taxon>
        <taxon>Mycoplasma</taxon>
    </lineage>
</organism>
<dbReference type="SMART" id="SM00316">
    <property type="entry name" value="S1"/>
    <property type="match status" value="1"/>
</dbReference>
<name>A0ABY9HB84_9MOLU</name>
<dbReference type="Pfam" id="PF22706">
    <property type="entry name" value="Tex_central_region"/>
    <property type="match status" value="1"/>
</dbReference>
<dbReference type="Gene3D" id="1.10.10.650">
    <property type="entry name" value="RuvA domain 2-like"/>
    <property type="match status" value="1"/>
</dbReference>
<evidence type="ECO:0000259" key="1">
    <source>
        <dbReference type="PROSITE" id="PS50126"/>
    </source>
</evidence>
<dbReference type="InterPro" id="IPR012337">
    <property type="entry name" value="RNaseH-like_sf"/>
</dbReference>
<sequence>MDKDAILLVSKELNITEKQVNTVLDMLAQGDTVPFISRYRKDKTDGLNEEQIYKIEALFKYKNELLERQQAILKILKEKDLLTEELEKKIKATTVKSDLEALYEPFKVGKVTKASKAIALGLEPLAKRIFENKSKDFKREIEAKKYLSEQVPSVEFALEQANYIIAQWISQDFEIREQIKNDILNYGSIVTSQNKKVEDEGLKFKNYYEYSIPIKYIKNHNVLAINRGEKLGILKVSFSYKENVLETIILKKIDKTRNNKPNVIDALQDSLKRLILPSVEREIFSDLFSKAEASSIQIFANSVEKLLLAPAISGHNILAIDPAFVNGCKMAALNENGDVLKIDKIFPNKPQERVAEATKKVLDMIRSYDIDIVVIGNGTASRETETFIANIISQNKLNVKYAIVSEVGASVYSASKLAIEEFPNLNVEERSAINIGRKFLDPLNELVKIDPKSIGVGQYQHDVNQKELEHYLDFKVQKVVNQVGVDLNTATKHILTFIAGLSPKNAENIIQYRNAKADKSFSSRFELKNIKGIGEKTFEQAIGFLRIFSSPNYLDKTIIHPESYALANEIIKDYNLNPSEDGINVSSLNVGELSKKYNADKYQIELILQAFSTPLKKIVDDKQGFILKDTLTKVEDLQPGSVVSGTVENITDFGVFMYIGIKQSLFIHVSNLKLEEGNTIFDQYYPGMILKAEILEIDMQRNRVNGKELVA</sequence>
<evidence type="ECO:0000313" key="2">
    <source>
        <dbReference type="EMBL" id="WLP85603.1"/>
    </source>
</evidence>
<dbReference type="SUPFAM" id="SSF53098">
    <property type="entry name" value="Ribonuclease H-like"/>
    <property type="match status" value="1"/>
</dbReference>
<protein>
    <submittedName>
        <fullName evidence="2">Tex-like N-terminal domain-containing protein</fullName>
    </submittedName>
</protein>
<gene>
    <name evidence="2" type="ORF">Q8852_00340</name>
</gene>
<dbReference type="SUPFAM" id="SSF50249">
    <property type="entry name" value="Nucleic acid-binding proteins"/>
    <property type="match status" value="1"/>
</dbReference>
<dbReference type="InterPro" id="IPR037027">
    <property type="entry name" value="YqgF/RNaseH-like_dom_sf"/>
</dbReference>
<keyword evidence="3" id="KW-1185">Reference proteome</keyword>
<dbReference type="InterPro" id="IPR003029">
    <property type="entry name" value="S1_domain"/>
</dbReference>
<dbReference type="EMBL" id="CP132191">
    <property type="protein sequence ID" value="WLP85603.1"/>
    <property type="molecule type" value="Genomic_DNA"/>
</dbReference>
<dbReference type="Pfam" id="PF17674">
    <property type="entry name" value="HHH_9"/>
    <property type="match status" value="1"/>
</dbReference>
<dbReference type="Pfam" id="PF16921">
    <property type="entry name" value="Tex_YqgF"/>
    <property type="match status" value="1"/>
</dbReference>
<feature type="domain" description="S1 motif" evidence="1">
    <location>
        <begin position="640"/>
        <end position="704"/>
    </location>
</feature>
<dbReference type="InterPro" id="IPR055179">
    <property type="entry name" value="Tex-like_central_region"/>
</dbReference>
<dbReference type="InterPro" id="IPR041692">
    <property type="entry name" value="HHH_9"/>
</dbReference>
<dbReference type="PROSITE" id="PS50126">
    <property type="entry name" value="S1"/>
    <property type="match status" value="1"/>
</dbReference>
<dbReference type="PANTHER" id="PTHR10724">
    <property type="entry name" value="30S RIBOSOMAL PROTEIN S1"/>
    <property type="match status" value="1"/>
</dbReference>
<dbReference type="Gene3D" id="3.30.420.140">
    <property type="entry name" value="YqgF/RNase H-like domain"/>
    <property type="match status" value="1"/>
</dbReference>
<dbReference type="Proteomes" id="UP001237011">
    <property type="component" value="Chromosome"/>
</dbReference>
<dbReference type="InterPro" id="IPR010994">
    <property type="entry name" value="RuvA_2-like"/>
</dbReference>
<dbReference type="InterPro" id="IPR006641">
    <property type="entry name" value="YqgF/RNaseH-like_dom"/>
</dbReference>
<dbReference type="SMART" id="SM00732">
    <property type="entry name" value="YqgFc"/>
    <property type="match status" value="1"/>
</dbReference>
<dbReference type="InterPro" id="IPR018974">
    <property type="entry name" value="Tex-like_N"/>
</dbReference>
<reference evidence="2" key="1">
    <citation type="submission" date="2023-08" db="EMBL/GenBank/DDBJ databases">
        <title>Complete genome sequence of Mycoplasma seminis 2200.</title>
        <authorList>
            <person name="Spergser J."/>
        </authorList>
    </citation>
    <scope>NUCLEOTIDE SEQUENCE [LARGE SCALE GENOMIC DNA]</scope>
    <source>
        <strain evidence="2">2200</strain>
    </source>
</reference>
<dbReference type="InterPro" id="IPR050437">
    <property type="entry name" value="Ribos_protein_bS1-like"/>
</dbReference>
<accession>A0ABY9HB84</accession>
<dbReference type="Pfam" id="PF09371">
    <property type="entry name" value="Tex_N"/>
    <property type="match status" value="1"/>
</dbReference>
<dbReference type="InterPro" id="IPR012340">
    <property type="entry name" value="NA-bd_OB-fold"/>
</dbReference>
<dbReference type="InterPro" id="IPR032639">
    <property type="entry name" value="Tex_YqgF"/>
</dbReference>
<dbReference type="InterPro" id="IPR023323">
    <property type="entry name" value="Tex-like_dom_sf"/>
</dbReference>